<reference evidence="2" key="2">
    <citation type="submission" date="2022-01" db="EMBL/GenBank/DDBJ databases">
        <authorList>
            <person name="Yamashiro T."/>
            <person name="Shiraishi A."/>
            <person name="Satake H."/>
            <person name="Nakayama K."/>
        </authorList>
    </citation>
    <scope>NUCLEOTIDE SEQUENCE</scope>
</reference>
<gene>
    <name evidence="2" type="ORF">Tco_1081009</name>
</gene>
<comment type="caution">
    <text evidence="2">The sequence shown here is derived from an EMBL/GenBank/DDBJ whole genome shotgun (WGS) entry which is preliminary data.</text>
</comment>
<reference evidence="2" key="1">
    <citation type="journal article" date="2022" name="Int. J. Mol. Sci.">
        <title>Draft Genome of Tanacetum Coccineum: Genomic Comparison of Closely Related Tanacetum-Family Plants.</title>
        <authorList>
            <person name="Yamashiro T."/>
            <person name="Shiraishi A."/>
            <person name="Nakayama K."/>
            <person name="Satake H."/>
        </authorList>
    </citation>
    <scope>NUCLEOTIDE SEQUENCE</scope>
</reference>
<protein>
    <submittedName>
        <fullName evidence="2">Uncharacterized protein</fullName>
    </submittedName>
</protein>
<evidence type="ECO:0000313" key="2">
    <source>
        <dbReference type="EMBL" id="GJT92164.1"/>
    </source>
</evidence>
<feature type="region of interest" description="Disordered" evidence="1">
    <location>
        <begin position="125"/>
        <end position="164"/>
    </location>
</feature>
<evidence type="ECO:0000313" key="3">
    <source>
        <dbReference type="Proteomes" id="UP001151760"/>
    </source>
</evidence>
<dbReference type="Proteomes" id="UP001151760">
    <property type="component" value="Unassembled WGS sequence"/>
</dbReference>
<name>A0ABQ5HX79_9ASTR</name>
<accession>A0ABQ5HX79</accession>
<organism evidence="2 3">
    <name type="scientific">Tanacetum coccineum</name>
    <dbReference type="NCBI Taxonomy" id="301880"/>
    <lineage>
        <taxon>Eukaryota</taxon>
        <taxon>Viridiplantae</taxon>
        <taxon>Streptophyta</taxon>
        <taxon>Embryophyta</taxon>
        <taxon>Tracheophyta</taxon>
        <taxon>Spermatophyta</taxon>
        <taxon>Magnoliopsida</taxon>
        <taxon>eudicotyledons</taxon>
        <taxon>Gunneridae</taxon>
        <taxon>Pentapetalae</taxon>
        <taxon>asterids</taxon>
        <taxon>campanulids</taxon>
        <taxon>Asterales</taxon>
        <taxon>Asteraceae</taxon>
        <taxon>Asteroideae</taxon>
        <taxon>Anthemideae</taxon>
        <taxon>Anthemidinae</taxon>
        <taxon>Tanacetum</taxon>
    </lineage>
</organism>
<proteinExistence type="predicted"/>
<dbReference type="EMBL" id="BQNB010020083">
    <property type="protein sequence ID" value="GJT92164.1"/>
    <property type="molecule type" value="Genomic_DNA"/>
</dbReference>
<evidence type="ECO:0000256" key="1">
    <source>
        <dbReference type="SAM" id="MobiDB-lite"/>
    </source>
</evidence>
<sequence length="164" mass="18915">MIRDMERKCVTTDEFWKDHGKVDQVLHEIVPQLAERATNDLIKGNLKSVMADIVIQERDTFQAEVHALISKEFDAQPPHIIEELFKTYVHNNVIQVHPTISTSTKTTSSANLQQNLYLKMKDDEFHSQLHDDDQEDEAPPEGEKRVKRYKTSKSSRCARGSLLK</sequence>
<keyword evidence="3" id="KW-1185">Reference proteome</keyword>